<dbReference type="SMART" id="SM00278">
    <property type="entry name" value="HhH1"/>
    <property type="match status" value="2"/>
</dbReference>
<keyword evidence="2 6" id="KW-0227">DNA damage</keyword>
<keyword evidence="4 6" id="KW-0233">DNA recombination</keyword>
<name>A0ABZ0HBQ4_TRISK</name>
<organism evidence="8 9">
    <name type="scientific">Tritonibacter scottomollicae</name>
    <name type="common">Epibacterium scottomollicae</name>
    <dbReference type="NCBI Taxonomy" id="483013"/>
    <lineage>
        <taxon>Bacteria</taxon>
        <taxon>Pseudomonadati</taxon>
        <taxon>Pseudomonadota</taxon>
        <taxon>Alphaproteobacteria</taxon>
        <taxon>Rhodobacterales</taxon>
        <taxon>Paracoccaceae</taxon>
        <taxon>Tritonibacter</taxon>
    </lineage>
</organism>
<dbReference type="SUPFAM" id="SSF50249">
    <property type="entry name" value="Nucleic acid-binding proteins"/>
    <property type="match status" value="1"/>
</dbReference>
<proteinExistence type="inferred from homology"/>
<dbReference type="Gene3D" id="2.40.50.140">
    <property type="entry name" value="Nucleic acid-binding proteins"/>
    <property type="match status" value="1"/>
</dbReference>
<feature type="region of interest" description="Domain I" evidence="6">
    <location>
        <begin position="1"/>
        <end position="64"/>
    </location>
</feature>
<dbReference type="Gene3D" id="1.10.150.20">
    <property type="entry name" value="5' to 3' exonuclease, C-terminal subdomain"/>
    <property type="match status" value="1"/>
</dbReference>
<comment type="subunit">
    <text evidence="6">Homotetramer. Forms an RuvA(8)-RuvB(12)-Holliday junction (HJ) complex. HJ DNA is sandwiched between 2 RuvA tetramers; dsDNA enters through RuvA and exits via RuvB. An RuvB hexamer assembles on each DNA strand where it exits the tetramer. Each RuvB hexamer is contacted by two RuvA subunits (via domain III) on 2 adjacent RuvB subunits; this complex drives branch migration. In the full resolvosome a probable DNA-RuvA(4)-RuvB(12)-RuvC(2) complex forms which resolves the HJ.</text>
</comment>
<comment type="domain">
    <text evidence="6">Has three domains with a flexible linker between the domains II and III and assumes an 'L' shape. Domain III is highly mobile and contacts RuvB.</text>
</comment>
<dbReference type="Gene3D" id="1.10.8.10">
    <property type="entry name" value="DNA helicase RuvA subunit, C-terminal domain"/>
    <property type="match status" value="1"/>
</dbReference>
<keyword evidence="5 6" id="KW-0234">DNA repair</keyword>
<dbReference type="SUPFAM" id="SSF47781">
    <property type="entry name" value="RuvA domain 2-like"/>
    <property type="match status" value="1"/>
</dbReference>
<dbReference type="Pfam" id="PF01330">
    <property type="entry name" value="RuvA_N"/>
    <property type="match status" value="1"/>
</dbReference>
<evidence type="ECO:0000256" key="6">
    <source>
        <dbReference type="HAMAP-Rule" id="MF_00031"/>
    </source>
</evidence>
<dbReference type="InterPro" id="IPR003583">
    <property type="entry name" value="Hlx-hairpin-Hlx_DNA-bd_motif"/>
</dbReference>
<comment type="similarity">
    <text evidence="6">Belongs to the RuvA family.</text>
</comment>
<dbReference type="EMBL" id="CP136704">
    <property type="protein sequence ID" value="WOI31563.1"/>
    <property type="molecule type" value="Genomic_DNA"/>
</dbReference>
<sequence length="229" mass="23416">MIGKLTGRLDYKALDHVMIDVRGVGYIVYCSDRTMATLPSVGEAVQLYTELLVREDLMQLFGFTSLVEKEWHRLLTSVQGVGAKVSLAILSALGPDGVSRAIALGDWATVKAAKGVGPKTAQRIVLDLKDKAPSVMAMGGTVTDALNGPELDGVVEPLEEAPAKPARTSKAKAPSGAAAASAGALSALGNLGYGPSDAAAAVAEAAAGNPDAGEAELIRAALRLLAPKG</sequence>
<dbReference type="InterPro" id="IPR000085">
    <property type="entry name" value="RuvA"/>
</dbReference>
<dbReference type="RefSeq" id="WP_317384164.1">
    <property type="nucleotide sequence ID" value="NZ_CP136704.1"/>
</dbReference>
<comment type="function">
    <text evidence="6">The RuvA-RuvB-RuvC complex processes Holliday junction (HJ) DNA during genetic recombination and DNA repair, while the RuvA-RuvB complex plays an important role in the rescue of blocked DNA replication forks via replication fork reversal (RFR). RuvA specifically binds to HJ cruciform DNA, conferring on it an open structure. The RuvB hexamer acts as an ATP-dependent pump, pulling dsDNA into and through the RuvAB complex. HJ branch migration allows RuvC to scan DNA until it finds its consensus sequence, where it cleaves and resolves the cruciform DNA.</text>
</comment>
<dbReference type="GO" id="GO:0016787">
    <property type="term" value="F:hydrolase activity"/>
    <property type="evidence" value="ECO:0007669"/>
    <property type="project" value="UniProtKB-KW"/>
</dbReference>
<feature type="domain" description="Helix-hairpin-helix DNA-binding motif class 1" evidence="7">
    <location>
        <begin position="73"/>
        <end position="92"/>
    </location>
</feature>
<keyword evidence="3 6" id="KW-0238">DNA-binding</keyword>
<accession>A0ABZ0HBQ4</accession>
<dbReference type="NCBIfam" id="TIGR00084">
    <property type="entry name" value="ruvA"/>
    <property type="match status" value="1"/>
</dbReference>
<evidence type="ECO:0000256" key="3">
    <source>
        <dbReference type="ARBA" id="ARBA00023125"/>
    </source>
</evidence>
<reference evidence="8 9" key="1">
    <citation type="submission" date="2023-10" db="EMBL/GenBank/DDBJ databases">
        <title>Eight complete genome sequences of bacteria isolated from laboratory stock of Giant Kelp gametophytes.</title>
        <authorList>
            <person name="Tolentino B."/>
            <person name="Nuzhdin S."/>
        </authorList>
    </citation>
    <scope>NUCLEOTIDE SEQUENCE [LARGE SCALE GENOMIC DNA]</scope>
    <source>
        <strain evidence="8 9">LC.270.F.C4</strain>
    </source>
</reference>
<dbReference type="InterPro" id="IPR013849">
    <property type="entry name" value="DNA_helicase_Holl-junc_RuvA_I"/>
</dbReference>
<evidence type="ECO:0000313" key="9">
    <source>
        <dbReference type="Proteomes" id="UP001302666"/>
    </source>
</evidence>
<keyword evidence="8" id="KW-0378">Hydrolase</keyword>
<dbReference type="InterPro" id="IPR036267">
    <property type="entry name" value="RuvA_C_sf"/>
</dbReference>
<feature type="domain" description="Helix-hairpin-helix DNA-binding motif class 1" evidence="7">
    <location>
        <begin position="108"/>
        <end position="127"/>
    </location>
</feature>
<evidence type="ECO:0000256" key="4">
    <source>
        <dbReference type="ARBA" id="ARBA00023172"/>
    </source>
</evidence>
<protein>
    <recommendedName>
        <fullName evidence="6">Holliday junction branch migration complex subunit RuvA</fullName>
    </recommendedName>
</protein>
<evidence type="ECO:0000259" key="7">
    <source>
        <dbReference type="SMART" id="SM00278"/>
    </source>
</evidence>
<dbReference type="InterPro" id="IPR012340">
    <property type="entry name" value="NA-bd_OB-fold"/>
</dbReference>
<keyword evidence="1 6" id="KW-0963">Cytoplasm</keyword>
<feature type="region of interest" description="Domain II" evidence="6">
    <location>
        <begin position="65"/>
        <end position="142"/>
    </location>
</feature>
<evidence type="ECO:0000313" key="8">
    <source>
        <dbReference type="EMBL" id="WOI31563.1"/>
    </source>
</evidence>
<comment type="subcellular location">
    <subcellularLocation>
        <location evidence="6">Cytoplasm</location>
    </subcellularLocation>
</comment>
<dbReference type="Pfam" id="PF14520">
    <property type="entry name" value="HHH_5"/>
    <property type="match status" value="1"/>
</dbReference>
<gene>
    <name evidence="6 8" type="primary">ruvA</name>
    <name evidence="8" type="ORF">R1T40_11340</name>
</gene>
<evidence type="ECO:0000256" key="1">
    <source>
        <dbReference type="ARBA" id="ARBA00022490"/>
    </source>
</evidence>
<comment type="caution">
    <text evidence="6">Lacks conserved residue(s) required for the propagation of feature annotation.</text>
</comment>
<dbReference type="Proteomes" id="UP001302666">
    <property type="component" value="Chromosome"/>
</dbReference>
<dbReference type="InterPro" id="IPR010994">
    <property type="entry name" value="RuvA_2-like"/>
</dbReference>
<dbReference type="SUPFAM" id="SSF46929">
    <property type="entry name" value="DNA helicase RuvA subunit, C-terminal domain"/>
    <property type="match status" value="1"/>
</dbReference>
<keyword evidence="9" id="KW-1185">Reference proteome</keyword>
<dbReference type="InterPro" id="IPR011114">
    <property type="entry name" value="RuvA_C"/>
</dbReference>
<evidence type="ECO:0000256" key="5">
    <source>
        <dbReference type="ARBA" id="ARBA00023204"/>
    </source>
</evidence>
<dbReference type="HAMAP" id="MF_00031">
    <property type="entry name" value="DNA_HJ_migration_RuvA"/>
    <property type="match status" value="1"/>
</dbReference>
<evidence type="ECO:0000256" key="2">
    <source>
        <dbReference type="ARBA" id="ARBA00022763"/>
    </source>
</evidence>
<dbReference type="Pfam" id="PF07499">
    <property type="entry name" value="RuvA_C"/>
    <property type="match status" value="1"/>
</dbReference>
<dbReference type="GO" id="GO:0003678">
    <property type="term" value="F:DNA helicase activity"/>
    <property type="evidence" value="ECO:0007669"/>
    <property type="project" value="UniProtKB-EC"/>
</dbReference>
<feature type="region of interest" description="Domain III" evidence="6">
    <location>
        <begin position="178"/>
        <end position="229"/>
    </location>
</feature>